<name>A0A8S2E518_9BILA</name>
<accession>A0A8S2E518</accession>
<gene>
    <name evidence="1" type="ORF">OVA965_LOCUS18729</name>
    <name evidence="2" type="ORF">TMI583_LOCUS18741</name>
</gene>
<reference evidence="1" key="1">
    <citation type="submission" date="2021-02" db="EMBL/GenBank/DDBJ databases">
        <authorList>
            <person name="Nowell W R."/>
        </authorList>
    </citation>
    <scope>NUCLEOTIDE SEQUENCE</scope>
</reference>
<evidence type="ECO:0000313" key="3">
    <source>
        <dbReference type="Proteomes" id="UP000677228"/>
    </source>
</evidence>
<dbReference type="Proteomes" id="UP000682733">
    <property type="component" value="Unassembled WGS sequence"/>
</dbReference>
<evidence type="ECO:0000313" key="2">
    <source>
        <dbReference type="EMBL" id="CAF3850913.1"/>
    </source>
</evidence>
<evidence type="ECO:0000313" key="1">
    <source>
        <dbReference type="EMBL" id="CAF1089183.1"/>
    </source>
</evidence>
<dbReference type="EMBL" id="CAJNOK010009407">
    <property type="protein sequence ID" value="CAF1089183.1"/>
    <property type="molecule type" value="Genomic_DNA"/>
</dbReference>
<comment type="caution">
    <text evidence="1">The sequence shown here is derived from an EMBL/GenBank/DDBJ whole genome shotgun (WGS) entry which is preliminary data.</text>
</comment>
<sequence length="179" mass="20437">MKLKNYKSSIMSKDQQFRAVDNPLKEKVPLSAAVNVWSALLSTESVKNQSAAIIDKEISEEEKMHLPLKIFDGKKASISDLNQASSSYLWLRRIKEIFLVFGTIAENDPLTIHDTKNAREEMMETTNIFLEAARPKQGTQDQVISQVAQDKWEAEKSAVRNFQEKFYRQHADTKTTAET</sequence>
<dbReference type="Proteomes" id="UP000677228">
    <property type="component" value="Unassembled WGS sequence"/>
</dbReference>
<organism evidence="1 3">
    <name type="scientific">Didymodactylos carnosus</name>
    <dbReference type="NCBI Taxonomy" id="1234261"/>
    <lineage>
        <taxon>Eukaryota</taxon>
        <taxon>Metazoa</taxon>
        <taxon>Spiralia</taxon>
        <taxon>Gnathifera</taxon>
        <taxon>Rotifera</taxon>
        <taxon>Eurotatoria</taxon>
        <taxon>Bdelloidea</taxon>
        <taxon>Philodinida</taxon>
        <taxon>Philodinidae</taxon>
        <taxon>Didymodactylos</taxon>
    </lineage>
</organism>
<dbReference type="AlphaFoldDB" id="A0A8S2E518"/>
<protein>
    <submittedName>
        <fullName evidence="1">Uncharacterized protein</fullName>
    </submittedName>
</protein>
<proteinExistence type="predicted"/>
<dbReference type="EMBL" id="CAJOBA010009423">
    <property type="protein sequence ID" value="CAF3850913.1"/>
    <property type="molecule type" value="Genomic_DNA"/>
</dbReference>
<feature type="non-terminal residue" evidence="1">
    <location>
        <position position="179"/>
    </location>
</feature>